<dbReference type="GO" id="GO:0005080">
    <property type="term" value="F:protein kinase C binding"/>
    <property type="evidence" value="ECO:0007669"/>
    <property type="project" value="Ensembl"/>
</dbReference>
<feature type="compositionally biased region" description="Low complexity" evidence="16">
    <location>
        <begin position="260"/>
        <end position="282"/>
    </location>
</feature>
<dbReference type="GO" id="GO:0005737">
    <property type="term" value="C:cytoplasm"/>
    <property type="evidence" value="ECO:0007669"/>
    <property type="project" value="Ensembl"/>
</dbReference>
<dbReference type="PIRSF" id="PIRSF037911">
    <property type="entry name" value="HDAC_II_euk"/>
    <property type="match status" value="1"/>
</dbReference>
<dbReference type="EMBL" id="AAPE02008964">
    <property type="status" value="NOT_ANNOTATED_CDS"/>
    <property type="molecule type" value="Genomic_DNA"/>
</dbReference>
<accession>G1P7E4</accession>
<dbReference type="CDD" id="cd10163">
    <property type="entry name" value="ClassIIa_HDAC9_Gln-rich-N"/>
    <property type="match status" value="1"/>
</dbReference>
<dbReference type="Ensembl" id="ENSMLUT00000006614.2">
    <property type="protein sequence ID" value="ENSMLUP00000006040.2"/>
    <property type="gene ID" value="ENSMLUG00000006585.2"/>
</dbReference>
<dbReference type="GO" id="GO:0061629">
    <property type="term" value="F:RNA polymerase II-specific DNA-binding transcription factor binding"/>
    <property type="evidence" value="ECO:0007669"/>
    <property type="project" value="Ensembl"/>
</dbReference>
<dbReference type="PANTHER" id="PTHR45364:SF11">
    <property type="entry name" value="HISTONE DEACETYLASE 9"/>
    <property type="match status" value="1"/>
</dbReference>
<keyword evidence="10 13" id="KW-0804">Transcription</keyword>
<evidence type="ECO:0000256" key="4">
    <source>
        <dbReference type="ARBA" id="ARBA00022491"/>
    </source>
</evidence>
<dbReference type="GO" id="GO:0034739">
    <property type="term" value="F:histone H4K16 deacetylase activity, hydrolytic mechanism"/>
    <property type="evidence" value="ECO:0007669"/>
    <property type="project" value="Ensembl"/>
</dbReference>
<evidence type="ECO:0000256" key="16">
    <source>
        <dbReference type="SAM" id="MobiDB-lite"/>
    </source>
</evidence>
<feature type="binding site" evidence="15">
    <location>
        <position position="655"/>
    </location>
    <ligand>
        <name>Zn(2+)</name>
        <dbReference type="ChEBI" id="CHEBI:29105"/>
    </ligand>
</feature>
<dbReference type="InterPro" id="IPR023801">
    <property type="entry name" value="His_deacetylse_dom"/>
</dbReference>
<dbReference type="GO" id="GO:0046872">
    <property type="term" value="F:metal ion binding"/>
    <property type="evidence" value="ECO:0007669"/>
    <property type="project" value="UniProtKB-KW"/>
</dbReference>
<sequence>SPVDVKSEVPVGLEPISPLDLRTDLRMMMPVVDPVVREKQLQQELLLIQQQQQIQKQLLIAEFQKQHENLTRQHQAQLQEHIKLQQELLAIKQQQELLEKEQKLEQQRQEQEVERHRREQQLPPLRGKERGRERAVASTEVKQKLQEFLLSKSATKDTPTNGKNHSVSRHPKLWYTAAHHTSLDQSSPPLSGTSPSYKYTLPGAQDAKDDFPLRKTASEPNLKVRSRLKQKVAERRSSPLLRRKDGNVVTSFKKRMFEVTESSVSSSSPGSGPSSPNNGPTGNVTENETSVLPPTPHAEQMVSQQRILIHEDSMNLLSLYTSPSLPNITLGLPAVSAQLNGSLVEAIILPCLLSRSKMFGPARVIKPEISIHPHVALEGKPNSSHQALLQHLLLKEQMRQQKLLVAGGVPLHPQSPLAAKERISPGIRGTHKLPRHRPLNRTQSAPLPQSTLAQLVIQQQHQQFLEKQKQYQQQIHMNKLLSKSIEQLKQPGRHLEEAEEELQGDQAMQEDRAPSSGNSTRSDSSVGVEDTLGQVGAVKVKEEPVDSDEDAQIQEMESGEQAAFMQQILFKIKLLLMRQEFLHWVRNYEFSRNWAGLPVAPEKHPLVSRTLSSPAASMLPHPAVDRPLQPGSATGIAYDPLMLKHQCICGSSTTHPEHAGRIQSIWSRLQETGLLNKCERIQGRKASLEEIQLVHSAHHSLLYGTNPLDGQKLDPRTLLGDASQKFFSSLPCGGLGVDSDTIWNELHSSGAARMAVGCVIELASKVASGELKNGFAVVRPPGHHAEESTAMGFCFFNSVAITAKYLRDQLNISKILIVDLDVHHGNGTQQVFYADPSILYISLHRYDEGNFFPGSGAPNEVGTGRGEGYNINIAWTGGLDPPMGDIEYLEAFRLVLLSI</sequence>
<reference evidence="19 20" key="1">
    <citation type="journal article" date="2011" name="Nature">
        <title>A high-resolution map of human evolutionary constraint using 29 mammals.</title>
        <authorList>
            <person name="Lindblad-Toh K."/>
            <person name="Garber M."/>
            <person name="Zuk O."/>
            <person name="Lin M.F."/>
            <person name="Parker B.J."/>
            <person name="Washietl S."/>
            <person name="Kheradpour P."/>
            <person name="Ernst J."/>
            <person name="Jordan G."/>
            <person name="Mauceli E."/>
            <person name="Ward L.D."/>
            <person name="Lowe C.B."/>
            <person name="Holloway A.K."/>
            <person name="Clamp M."/>
            <person name="Gnerre S."/>
            <person name="Alfoldi J."/>
            <person name="Beal K."/>
            <person name="Chang J."/>
            <person name="Clawson H."/>
            <person name="Cuff J."/>
            <person name="Di Palma F."/>
            <person name="Fitzgerald S."/>
            <person name="Flicek P."/>
            <person name="Guttman M."/>
            <person name="Hubisz M.J."/>
            <person name="Jaffe D.B."/>
            <person name="Jungreis I."/>
            <person name="Kent W.J."/>
            <person name="Kostka D."/>
            <person name="Lara M."/>
            <person name="Martins A.L."/>
            <person name="Massingham T."/>
            <person name="Moltke I."/>
            <person name="Raney B.J."/>
            <person name="Rasmussen M.D."/>
            <person name="Robinson J."/>
            <person name="Stark A."/>
            <person name="Vilella A.J."/>
            <person name="Wen J."/>
            <person name="Xie X."/>
            <person name="Zody M.C."/>
            <person name="Baldwin J."/>
            <person name="Bloom T."/>
            <person name="Chin C.W."/>
            <person name="Heiman D."/>
            <person name="Nicol R."/>
            <person name="Nusbaum C."/>
            <person name="Young S."/>
            <person name="Wilkinson J."/>
            <person name="Worley K.C."/>
            <person name="Kovar C.L."/>
            <person name="Muzny D.M."/>
            <person name="Gibbs R.A."/>
            <person name="Cree A."/>
            <person name="Dihn H.H."/>
            <person name="Fowler G."/>
            <person name="Jhangiani S."/>
            <person name="Joshi V."/>
            <person name="Lee S."/>
            <person name="Lewis L.R."/>
            <person name="Nazareth L.V."/>
            <person name="Okwuonu G."/>
            <person name="Santibanez J."/>
            <person name="Warren W.C."/>
            <person name="Mardis E.R."/>
            <person name="Weinstock G.M."/>
            <person name="Wilson R.K."/>
            <person name="Delehaunty K."/>
            <person name="Dooling D."/>
            <person name="Fronik C."/>
            <person name="Fulton L."/>
            <person name="Fulton B."/>
            <person name="Graves T."/>
            <person name="Minx P."/>
            <person name="Sodergren E."/>
            <person name="Birney E."/>
            <person name="Margulies E.H."/>
            <person name="Herrero J."/>
            <person name="Green E.D."/>
            <person name="Haussler D."/>
            <person name="Siepel A."/>
            <person name="Goldman N."/>
            <person name="Pollard K.S."/>
            <person name="Pedersen J.S."/>
            <person name="Lander E.S."/>
            <person name="Kellis M."/>
        </authorList>
    </citation>
    <scope>NUCLEOTIDE SEQUENCE [LARGE SCALE GENOMIC DNA]</scope>
</reference>
<evidence type="ECO:0000313" key="20">
    <source>
        <dbReference type="Proteomes" id="UP000001074"/>
    </source>
</evidence>
<dbReference type="SUPFAM" id="SSF52768">
    <property type="entry name" value="Arginase/deacetylase"/>
    <property type="match status" value="1"/>
</dbReference>
<proteinExistence type="inferred from homology"/>
<dbReference type="Proteomes" id="UP000001074">
    <property type="component" value="Unassembled WGS sequence"/>
</dbReference>
<comment type="function">
    <text evidence="13">Responsible for the deacetylation of lysine residues on the N-terminal part of the core histones (H2A, H2B, H3 and H4). Histone deacetylation gives a tag for epigenetic repression and plays an important role in transcriptional regulation, cell cycle progression and developmental events.</text>
</comment>
<evidence type="ECO:0000256" key="9">
    <source>
        <dbReference type="ARBA" id="ARBA00023015"/>
    </source>
</evidence>
<feature type="region of interest" description="Disordered" evidence="16">
    <location>
        <begin position="260"/>
        <end position="302"/>
    </location>
</feature>
<keyword evidence="20" id="KW-1185">Reference proteome</keyword>
<evidence type="ECO:0000256" key="6">
    <source>
        <dbReference type="ARBA" id="ARBA00022801"/>
    </source>
</evidence>
<evidence type="ECO:0000256" key="8">
    <source>
        <dbReference type="ARBA" id="ARBA00022853"/>
    </source>
</evidence>
<dbReference type="GO" id="GO:0001818">
    <property type="term" value="P:negative regulation of cytokine production"/>
    <property type="evidence" value="ECO:0007669"/>
    <property type="project" value="Ensembl"/>
</dbReference>
<keyword evidence="6 13" id="KW-0378">Hydrolase</keyword>
<feature type="compositionally biased region" description="Polar residues" evidence="16">
    <location>
        <begin position="515"/>
        <end position="525"/>
    </location>
</feature>
<organism evidence="19 20">
    <name type="scientific">Myotis lucifugus</name>
    <name type="common">Little brown bat</name>
    <dbReference type="NCBI Taxonomy" id="59463"/>
    <lineage>
        <taxon>Eukaryota</taxon>
        <taxon>Metazoa</taxon>
        <taxon>Chordata</taxon>
        <taxon>Craniata</taxon>
        <taxon>Vertebrata</taxon>
        <taxon>Euteleostomi</taxon>
        <taxon>Mammalia</taxon>
        <taxon>Eutheria</taxon>
        <taxon>Laurasiatheria</taxon>
        <taxon>Chiroptera</taxon>
        <taxon>Yangochiroptera</taxon>
        <taxon>Vespertilionidae</taxon>
        <taxon>Myotis</taxon>
    </lineage>
</organism>
<dbReference type="GO" id="GO:0042632">
    <property type="term" value="P:cholesterol homeostasis"/>
    <property type="evidence" value="ECO:0007669"/>
    <property type="project" value="Ensembl"/>
</dbReference>
<dbReference type="Gene3D" id="6.10.250.1550">
    <property type="match status" value="1"/>
</dbReference>
<evidence type="ECO:0000256" key="3">
    <source>
        <dbReference type="ARBA" id="ARBA00012111"/>
    </source>
</evidence>
<dbReference type="GO" id="GO:0005667">
    <property type="term" value="C:transcription regulator complex"/>
    <property type="evidence" value="ECO:0007669"/>
    <property type="project" value="Ensembl"/>
</dbReference>
<dbReference type="GO" id="GO:0042826">
    <property type="term" value="F:histone deacetylase binding"/>
    <property type="evidence" value="ECO:0007669"/>
    <property type="project" value="Ensembl"/>
</dbReference>
<feature type="domain" description="Histone deacetylase glutamine rich N-terminal" evidence="18">
    <location>
        <begin position="32"/>
        <end position="122"/>
    </location>
</feature>
<evidence type="ECO:0000256" key="13">
    <source>
        <dbReference type="PIRNR" id="PIRNR037911"/>
    </source>
</evidence>
<feature type="domain" description="Histone deacetylase" evidence="17">
    <location>
        <begin position="655"/>
        <end position="898"/>
    </location>
</feature>
<dbReference type="InterPro" id="IPR024643">
    <property type="entry name" value="Hist_deacetylase_Gln_rich_N"/>
</dbReference>
<dbReference type="GO" id="GO:0090050">
    <property type="term" value="P:positive regulation of cell migration involved in sprouting angiogenesis"/>
    <property type="evidence" value="ECO:0007669"/>
    <property type="project" value="Ensembl"/>
</dbReference>
<evidence type="ECO:0000256" key="14">
    <source>
        <dbReference type="PIRSR" id="PIRSR037911-1"/>
    </source>
</evidence>
<dbReference type="InterPro" id="IPR037138">
    <property type="entry name" value="His_deacetylse_dom_sf"/>
</dbReference>
<evidence type="ECO:0000256" key="10">
    <source>
        <dbReference type="ARBA" id="ARBA00023163"/>
    </source>
</evidence>
<dbReference type="OMA" id="FMQQQIL"/>
<reference evidence="19" key="2">
    <citation type="submission" date="2025-08" db="UniProtKB">
        <authorList>
            <consortium name="Ensembl"/>
        </authorList>
    </citation>
    <scope>IDENTIFICATION</scope>
</reference>
<dbReference type="EMBL" id="AAPE02008961">
    <property type="status" value="NOT_ANNOTATED_CDS"/>
    <property type="molecule type" value="Genomic_DNA"/>
</dbReference>
<dbReference type="EC" id="3.5.1.98" evidence="3 13"/>
<dbReference type="GO" id="GO:0005634">
    <property type="term" value="C:nucleus"/>
    <property type="evidence" value="ECO:0007669"/>
    <property type="project" value="UniProtKB-SubCell"/>
</dbReference>
<dbReference type="GO" id="GO:0032869">
    <property type="term" value="P:cellular response to insulin stimulus"/>
    <property type="evidence" value="ECO:0007669"/>
    <property type="project" value="Ensembl"/>
</dbReference>
<feature type="compositionally biased region" description="Basic and acidic residues" evidence="16">
    <location>
        <begin position="231"/>
        <end position="246"/>
    </location>
</feature>
<keyword evidence="8 13" id="KW-0156">Chromatin regulator</keyword>
<evidence type="ECO:0000256" key="12">
    <source>
        <dbReference type="ARBA" id="ARBA00048287"/>
    </source>
</evidence>
<keyword evidence="7 15" id="KW-0862">Zinc</keyword>
<evidence type="ECO:0000256" key="2">
    <source>
        <dbReference type="ARBA" id="ARBA00007738"/>
    </source>
</evidence>
<feature type="compositionally biased region" description="Polar residues" evidence="16">
    <location>
        <begin position="183"/>
        <end position="197"/>
    </location>
</feature>
<evidence type="ECO:0000256" key="7">
    <source>
        <dbReference type="ARBA" id="ARBA00022833"/>
    </source>
</evidence>
<dbReference type="InterPro" id="IPR023696">
    <property type="entry name" value="Ureohydrolase_dom_sf"/>
</dbReference>
<keyword evidence="4 13" id="KW-0678">Repressor</keyword>
<keyword evidence="5 15" id="KW-0479">Metal-binding</keyword>
<evidence type="ECO:0000256" key="11">
    <source>
        <dbReference type="ARBA" id="ARBA00023242"/>
    </source>
</evidence>
<feature type="region of interest" description="Disordered" evidence="16">
    <location>
        <begin position="181"/>
        <end position="247"/>
    </location>
</feature>
<keyword evidence="11" id="KW-0539">Nucleus</keyword>
<comment type="similarity">
    <text evidence="2 13">Belongs to the histone deacetylase family. HD type 2 subfamily.</text>
</comment>
<dbReference type="EMBL" id="AAPE02008962">
    <property type="status" value="NOT_ANNOTATED_CDS"/>
    <property type="molecule type" value="Genomic_DNA"/>
</dbReference>
<evidence type="ECO:0000259" key="18">
    <source>
        <dbReference type="Pfam" id="PF12203"/>
    </source>
</evidence>
<dbReference type="GO" id="GO:0000122">
    <property type="term" value="P:negative regulation of transcription by RNA polymerase II"/>
    <property type="evidence" value="ECO:0007669"/>
    <property type="project" value="Ensembl"/>
</dbReference>
<dbReference type="InParanoid" id="G1P7E4"/>
<gene>
    <name evidence="19" type="primary">HDAC9</name>
</gene>
<dbReference type="InterPro" id="IPR046949">
    <property type="entry name" value="HDAC4/5/7/9"/>
</dbReference>
<feature type="binding site" evidence="15">
    <location>
        <position position="649"/>
    </location>
    <ligand>
        <name>Zn(2+)</name>
        <dbReference type="ChEBI" id="CHEBI:29105"/>
    </ligand>
</feature>
<dbReference type="GO" id="GO:0045814">
    <property type="term" value="P:negative regulation of gene expression, epigenetic"/>
    <property type="evidence" value="ECO:0007669"/>
    <property type="project" value="Ensembl"/>
</dbReference>
<reference evidence="19" key="3">
    <citation type="submission" date="2025-09" db="UniProtKB">
        <authorList>
            <consortium name="Ensembl"/>
        </authorList>
    </citation>
    <scope>IDENTIFICATION</scope>
</reference>
<protein>
    <recommendedName>
        <fullName evidence="3 13">Histone deacetylase</fullName>
        <ecNumber evidence="3 13">3.5.1.98</ecNumber>
    </recommendedName>
</protein>
<feature type="binding site" evidence="15">
    <location>
        <position position="647"/>
    </location>
    <ligand>
        <name>Zn(2+)</name>
        <dbReference type="ChEBI" id="CHEBI:29105"/>
    </ligand>
</feature>
<dbReference type="GeneTree" id="ENSGT00940000160307"/>
<dbReference type="AlphaFoldDB" id="G1P7E4"/>
<dbReference type="Gene3D" id="3.40.800.20">
    <property type="entry name" value="Histone deacetylase domain"/>
    <property type="match status" value="1"/>
</dbReference>
<keyword evidence="9 13" id="KW-0805">Transcription regulation</keyword>
<dbReference type="STRING" id="59463.ENSMLUP00000006040"/>
<dbReference type="PANTHER" id="PTHR45364">
    <property type="entry name" value="HISTONE DEACETYLASE 9-RELATED"/>
    <property type="match status" value="1"/>
</dbReference>
<dbReference type="EMBL" id="AAPE02008963">
    <property type="status" value="NOT_ANNOTATED_CDS"/>
    <property type="molecule type" value="Genomic_DNA"/>
</dbReference>
<feature type="binding site" evidence="15">
    <location>
        <position position="732"/>
    </location>
    <ligand>
        <name>Zn(2+)</name>
        <dbReference type="ChEBI" id="CHEBI:29105"/>
    </ligand>
</feature>
<dbReference type="FunCoup" id="G1P7E4">
    <property type="interactions" value="241"/>
</dbReference>
<comment type="subcellular location">
    <subcellularLocation>
        <location evidence="1 13">Nucleus</location>
    </subcellularLocation>
</comment>
<dbReference type="HOGENOM" id="CLU_006530_2_0_1"/>
<evidence type="ECO:0000313" key="19">
    <source>
        <dbReference type="Ensembl" id="ENSMLUP00000006040.2"/>
    </source>
</evidence>
<feature type="region of interest" description="Disordered" evidence="16">
    <location>
        <begin position="108"/>
        <end position="138"/>
    </location>
</feature>
<feature type="compositionally biased region" description="Polar residues" evidence="16">
    <location>
        <begin position="283"/>
        <end position="292"/>
    </location>
</feature>
<evidence type="ECO:0000256" key="1">
    <source>
        <dbReference type="ARBA" id="ARBA00004123"/>
    </source>
</evidence>
<comment type="catalytic activity">
    <reaction evidence="12 13">
        <text>N(6)-acetyl-L-lysyl-[histone] + H2O = L-lysyl-[histone] + acetate</text>
        <dbReference type="Rhea" id="RHEA:58196"/>
        <dbReference type="Rhea" id="RHEA-COMP:9845"/>
        <dbReference type="Rhea" id="RHEA-COMP:11338"/>
        <dbReference type="ChEBI" id="CHEBI:15377"/>
        <dbReference type="ChEBI" id="CHEBI:29969"/>
        <dbReference type="ChEBI" id="CHEBI:30089"/>
        <dbReference type="ChEBI" id="CHEBI:61930"/>
        <dbReference type="EC" id="3.5.1.98"/>
    </reaction>
</comment>
<feature type="region of interest" description="Disordered" evidence="16">
    <location>
        <begin position="488"/>
        <end position="533"/>
    </location>
</feature>
<dbReference type="Pfam" id="PF12203">
    <property type="entry name" value="HDAC4_Gln"/>
    <property type="match status" value="1"/>
</dbReference>
<dbReference type="eggNOG" id="KOG1343">
    <property type="taxonomic scope" value="Eukaryota"/>
</dbReference>
<dbReference type="InterPro" id="IPR000286">
    <property type="entry name" value="HDACs"/>
</dbReference>
<evidence type="ECO:0000256" key="5">
    <source>
        <dbReference type="ARBA" id="ARBA00022723"/>
    </source>
</evidence>
<feature type="active site" evidence="14">
    <location>
        <position position="784"/>
    </location>
</feature>
<dbReference type="Pfam" id="PF00850">
    <property type="entry name" value="Hist_deacetyl"/>
    <property type="match status" value="1"/>
</dbReference>
<evidence type="ECO:0000259" key="17">
    <source>
        <dbReference type="Pfam" id="PF00850"/>
    </source>
</evidence>
<dbReference type="PRINTS" id="PR01270">
    <property type="entry name" value="HDASUPER"/>
</dbReference>
<feature type="compositionally biased region" description="Basic and acidic residues" evidence="16">
    <location>
        <begin position="206"/>
        <end position="217"/>
    </location>
</feature>
<name>G1P7E4_MYOLU</name>
<evidence type="ECO:0000256" key="15">
    <source>
        <dbReference type="PIRSR" id="PIRSR037911-2"/>
    </source>
</evidence>